<reference evidence="12" key="2">
    <citation type="journal article" date="2021" name="PeerJ">
        <title>Extensive microbial diversity within the chicken gut microbiome revealed by metagenomics and culture.</title>
        <authorList>
            <person name="Gilroy R."/>
            <person name="Ravi A."/>
            <person name="Getino M."/>
            <person name="Pursley I."/>
            <person name="Horton D.L."/>
            <person name="Alikhan N.F."/>
            <person name="Baker D."/>
            <person name="Gharbi K."/>
            <person name="Hall N."/>
            <person name="Watson M."/>
            <person name="Adriaenssens E.M."/>
            <person name="Foster-Nyarko E."/>
            <person name="Jarju S."/>
            <person name="Secka A."/>
            <person name="Antonio M."/>
            <person name="Oren A."/>
            <person name="Chaudhuri R.R."/>
            <person name="La Ragione R."/>
            <person name="Hildebrand F."/>
            <person name="Pallen M.J."/>
        </authorList>
    </citation>
    <scope>NUCLEOTIDE SEQUENCE</scope>
    <source>
        <strain evidence="12">B1-3475</strain>
    </source>
</reference>
<dbReference type="AlphaFoldDB" id="A0A9D9N023"/>
<dbReference type="NCBIfam" id="NF003678">
    <property type="entry name" value="PRK05305.1-2"/>
    <property type="match status" value="1"/>
</dbReference>
<keyword evidence="7" id="KW-0594">Phospholipid biosynthesis</keyword>
<evidence type="ECO:0000256" key="4">
    <source>
        <dbReference type="ARBA" id="ARBA00023098"/>
    </source>
</evidence>
<name>A0A9D9N023_9BACT</name>
<evidence type="ECO:0000256" key="1">
    <source>
        <dbReference type="ARBA" id="ARBA00022475"/>
    </source>
</evidence>
<comment type="caution">
    <text evidence="12">The sequence shown here is derived from an EMBL/GenBank/DDBJ whole genome shotgun (WGS) entry which is preliminary data.</text>
</comment>
<keyword evidence="8 12" id="KW-0456">Lyase</keyword>
<keyword evidence="11" id="KW-0812">Transmembrane</keyword>
<evidence type="ECO:0000256" key="10">
    <source>
        <dbReference type="ARBA" id="ARBA00023317"/>
    </source>
</evidence>
<protein>
    <submittedName>
        <fullName evidence="12">Phosphatidylserine decarboxylase family protein</fullName>
        <ecNumber evidence="12">4.1.1.65</ecNumber>
    </submittedName>
</protein>
<keyword evidence="3" id="KW-0210">Decarboxylase</keyword>
<dbReference type="Pfam" id="PF02666">
    <property type="entry name" value="PS_Dcarbxylase"/>
    <property type="match status" value="1"/>
</dbReference>
<dbReference type="EMBL" id="JADIMK010000051">
    <property type="protein sequence ID" value="MBO8455761.1"/>
    <property type="molecule type" value="Genomic_DNA"/>
</dbReference>
<keyword evidence="10" id="KW-0670">Pyruvate</keyword>
<reference evidence="12" key="1">
    <citation type="submission" date="2020-10" db="EMBL/GenBank/DDBJ databases">
        <authorList>
            <person name="Gilroy R."/>
        </authorList>
    </citation>
    <scope>NUCLEOTIDE SEQUENCE</scope>
    <source>
        <strain evidence="12">B1-3475</strain>
    </source>
</reference>
<gene>
    <name evidence="12" type="ORF">IAC08_05095</name>
</gene>
<evidence type="ECO:0000313" key="13">
    <source>
        <dbReference type="Proteomes" id="UP000823617"/>
    </source>
</evidence>
<evidence type="ECO:0000256" key="3">
    <source>
        <dbReference type="ARBA" id="ARBA00022793"/>
    </source>
</evidence>
<evidence type="ECO:0000256" key="11">
    <source>
        <dbReference type="SAM" id="Phobius"/>
    </source>
</evidence>
<keyword evidence="2" id="KW-0444">Lipid biosynthesis</keyword>
<evidence type="ECO:0000256" key="2">
    <source>
        <dbReference type="ARBA" id="ARBA00022516"/>
    </source>
</evidence>
<accession>A0A9D9N023</accession>
<evidence type="ECO:0000256" key="7">
    <source>
        <dbReference type="ARBA" id="ARBA00023209"/>
    </source>
</evidence>
<dbReference type="PANTHER" id="PTHR35809">
    <property type="entry name" value="ARCHAETIDYLSERINE DECARBOXYLASE PROENZYME-RELATED"/>
    <property type="match status" value="1"/>
</dbReference>
<evidence type="ECO:0000256" key="5">
    <source>
        <dbReference type="ARBA" id="ARBA00023136"/>
    </source>
</evidence>
<dbReference type="InterPro" id="IPR003817">
    <property type="entry name" value="PS_Dcarbxylase"/>
</dbReference>
<evidence type="ECO:0000256" key="6">
    <source>
        <dbReference type="ARBA" id="ARBA00023145"/>
    </source>
</evidence>
<evidence type="ECO:0000256" key="8">
    <source>
        <dbReference type="ARBA" id="ARBA00023239"/>
    </source>
</evidence>
<dbReference type="InterPro" id="IPR033175">
    <property type="entry name" value="PSD-A"/>
</dbReference>
<dbReference type="PANTHER" id="PTHR35809:SF1">
    <property type="entry name" value="ARCHAETIDYLSERINE DECARBOXYLASE PROENZYME-RELATED"/>
    <property type="match status" value="1"/>
</dbReference>
<feature type="transmembrane region" description="Helical" evidence="11">
    <location>
        <begin position="38"/>
        <end position="59"/>
    </location>
</feature>
<evidence type="ECO:0000313" key="12">
    <source>
        <dbReference type="EMBL" id="MBO8455761.1"/>
    </source>
</evidence>
<dbReference type="GO" id="GO:0008654">
    <property type="term" value="P:phospholipid biosynthetic process"/>
    <property type="evidence" value="ECO:0007669"/>
    <property type="project" value="UniProtKB-KW"/>
</dbReference>
<keyword evidence="6" id="KW-0865">Zymogen</keyword>
<evidence type="ECO:0000256" key="9">
    <source>
        <dbReference type="ARBA" id="ARBA00023264"/>
    </source>
</evidence>
<organism evidence="12 13">
    <name type="scientific">Candidatus Cryptobacteroides intestinigallinarum</name>
    <dbReference type="NCBI Taxonomy" id="2840767"/>
    <lineage>
        <taxon>Bacteria</taxon>
        <taxon>Pseudomonadati</taxon>
        <taxon>Bacteroidota</taxon>
        <taxon>Bacteroidia</taxon>
        <taxon>Bacteroidales</taxon>
        <taxon>Candidatus Cryptobacteroides</taxon>
    </lineage>
</organism>
<dbReference type="Proteomes" id="UP000823617">
    <property type="component" value="Unassembled WGS sequence"/>
</dbReference>
<proteinExistence type="predicted"/>
<dbReference type="GO" id="GO:0004609">
    <property type="term" value="F:phosphatidylserine decarboxylase activity"/>
    <property type="evidence" value="ECO:0007669"/>
    <property type="project" value="UniProtKB-EC"/>
</dbReference>
<keyword evidence="4" id="KW-0443">Lipid metabolism</keyword>
<keyword evidence="1" id="KW-1003">Cell membrane</keyword>
<keyword evidence="11" id="KW-1133">Transmembrane helix</keyword>
<keyword evidence="5 11" id="KW-0472">Membrane</keyword>
<keyword evidence="9" id="KW-1208">Phospholipid metabolism</keyword>
<feature type="transmembrane region" description="Helical" evidence="11">
    <location>
        <begin position="12"/>
        <end position="32"/>
    </location>
</feature>
<dbReference type="EC" id="4.1.1.65" evidence="12"/>
<sequence>MKLRRVMTIHKDGRGTILGIWALCAVLIYLSLHFIHCAYISYPLAAIPAFFMGFVFYFFRVPDRETVEGENVVTSAADGQVVIVEKVFEDEYIHGECIQVSVYMDFFNVHVNFWPISGEVTYYKYHPGKYFLAFMPKASELNEHTSVAVRNGMGEVFFKQIAGTFARRIVSYAKVGNSGVKGEQCGIIKFGSRVDMFLPLDADIKVQVGDTVKACESVIAEL</sequence>